<dbReference type="GO" id="GO:0048038">
    <property type="term" value="F:quinone binding"/>
    <property type="evidence" value="ECO:0007669"/>
    <property type="project" value="InterPro"/>
</dbReference>
<reference evidence="6 7" key="1">
    <citation type="submission" date="2018-05" db="EMBL/GenBank/DDBJ databases">
        <title>Leucothrix arctica sp. nov., isolated from Arctic seawater.</title>
        <authorList>
            <person name="Choi A."/>
            <person name="Baek K."/>
        </authorList>
    </citation>
    <scope>NUCLEOTIDE SEQUENCE [LARGE SCALE GENOMIC DNA]</scope>
    <source>
        <strain evidence="6 7">IMCC9719</strain>
    </source>
</reference>
<evidence type="ECO:0000259" key="5">
    <source>
        <dbReference type="Pfam" id="PF01179"/>
    </source>
</evidence>
<evidence type="ECO:0000313" key="7">
    <source>
        <dbReference type="Proteomes" id="UP000245506"/>
    </source>
</evidence>
<dbReference type="SUPFAM" id="SSF49998">
    <property type="entry name" value="Amine oxidase catalytic domain"/>
    <property type="match status" value="1"/>
</dbReference>
<comment type="PTM">
    <text evidence="2 3">Topaquinone (TPQ) is generated by copper-dependent autoxidation of a specific tyrosyl residue.</text>
</comment>
<keyword evidence="3" id="KW-0560">Oxidoreductase</keyword>
<dbReference type="GO" id="GO:0008131">
    <property type="term" value="F:primary methylamine oxidase activity"/>
    <property type="evidence" value="ECO:0007669"/>
    <property type="project" value="InterPro"/>
</dbReference>
<dbReference type="Gene3D" id="2.70.98.20">
    <property type="entry name" value="Copper amine oxidase, catalytic domain"/>
    <property type="match status" value="1"/>
</dbReference>
<feature type="active site" description="Schiff-base intermediate with substrate; via topaquinone" evidence="1">
    <location>
        <position position="168"/>
    </location>
</feature>
<dbReference type="EMBL" id="QGKL01000031">
    <property type="protein sequence ID" value="PWQ95979.1"/>
    <property type="molecule type" value="Genomic_DNA"/>
</dbReference>
<dbReference type="Pfam" id="PF01179">
    <property type="entry name" value="Cu_amine_oxid"/>
    <property type="match status" value="1"/>
</dbReference>
<keyword evidence="3" id="KW-0186">Copper</keyword>
<dbReference type="PANTHER" id="PTHR10638">
    <property type="entry name" value="COPPER AMINE OXIDASE"/>
    <property type="match status" value="1"/>
</dbReference>
<gene>
    <name evidence="6" type="ORF">DKT75_11415</name>
</gene>
<name>A0A317CC74_9GAMM</name>
<dbReference type="InterPro" id="IPR036460">
    <property type="entry name" value="Cu_amine_oxidase_C_sf"/>
</dbReference>
<feature type="signal peptide" evidence="4">
    <location>
        <begin position="1"/>
        <end position="26"/>
    </location>
</feature>
<feature type="modified residue" description="2',4',5'-topaquinone" evidence="2">
    <location>
        <position position="168"/>
    </location>
</feature>
<keyword evidence="4" id="KW-0732">Signal</keyword>
<protein>
    <recommendedName>
        <fullName evidence="3">Amine oxidase</fullName>
        <ecNumber evidence="3">1.4.3.-</ecNumber>
    </recommendedName>
</protein>
<evidence type="ECO:0000256" key="1">
    <source>
        <dbReference type="PIRSR" id="PIRSR600269-50"/>
    </source>
</evidence>
<evidence type="ECO:0000256" key="2">
    <source>
        <dbReference type="PIRSR" id="PIRSR600269-51"/>
    </source>
</evidence>
<keyword evidence="3" id="KW-0479">Metal-binding</keyword>
<feature type="active site" description="Proton acceptor" evidence="1">
    <location>
        <position position="103"/>
    </location>
</feature>
<dbReference type="OrthoDB" id="9772590at2"/>
<proteinExistence type="inferred from homology"/>
<dbReference type="PANTHER" id="PTHR10638:SF20">
    <property type="entry name" value="AMINE OXIDASE"/>
    <property type="match status" value="1"/>
</dbReference>
<dbReference type="GO" id="GO:0005886">
    <property type="term" value="C:plasma membrane"/>
    <property type="evidence" value="ECO:0007669"/>
    <property type="project" value="TreeGrafter"/>
</dbReference>
<dbReference type="InterPro" id="IPR015798">
    <property type="entry name" value="Cu_amine_oxidase_C"/>
</dbReference>
<dbReference type="GO" id="GO:0009308">
    <property type="term" value="P:amine metabolic process"/>
    <property type="evidence" value="ECO:0007669"/>
    <property type="project" value="UniProtKB-UniRule"/>
</dbReference>
<feature type="chain" id="PRO_5016322662" description="Amine oxidase" evidence="4">
    <location>
        <begin position="27"/>
        <end position="392"/>
    </location>
</feature>
<feature type="domain" description="Copper amine oxidase catalytic" evidence="5">
    <location>
        <begin position="48"/>
        <end position="391"/>
    </location>
</feature>
<accession>A0A317CC74</accession>
<dbReference type="Proteomes" id="UP000245506">
    <property type="component" value="Unassembled WGS sequence"/>
</dbReference>
<comment type="similarity">
    <text evidence="3">Belongs to the copper/topaquinone oxidase family.</text>
</comment>
<keyword evidence="7" id="KW-1185">Reference proteome</keyword>
<sequence length="392" mass="43646">MTSVIKKILPFAAIMLLLSFFGTAQARPSTPACPTGQTIQSTLDTGASWSMCWEARDQEGVVLSDIRYQGPGQVQRRVLGEMSLSQIARNYDDGSAAEYLVTDQGLGGNNFIALQSSECSGGELHYASGKAVLCEIQKDAGFIYKYGTSVARTGKVLELMSASQLGSYSYTVQWIFHENGTIEPKVGLSGTVTKTSYDPNFAWPMQQDGLGGVGFVDNYYWRMDFDLGTSAWNDVAEQITSTLDVTRTLRSKSIETLSNETARVFSPESKRFWRIRDGSETNGVSPISYELVMLNYDHQSKGANNEAWLQSDVYFTSYNACERFAVDNDTSSGCAWDISQFTNSQGINSNDIVVWNRLSYHHLPRDEDDNVIGMRWNGFKLLPRDWHAQNPL</sequence>
<comment type="caution">
    <text evidence="6">The sequence shown here is derived from an EMBL/GenBank/DDBJ whole genome shotgun (WGS) entry which is preliminary data.</text>
</comment>
<dbReference type="EC" id="1.4.3.-" evidence="3"/>
<dbReference type="AlphaFoldDB" id="A0A317CC74"/>
<dbReference type="InterPro" id="IPR000269">
    <property type="entry name" value="Cu_amine_oxidase"/>
</dbReference>
<evidence type="ECO:0000256" key="4">
    <source>
        <dbReference type="SAM" id="SignalP"/>
    </source>
</evidence>
<dbReference type="GO" id="GO:0005507">
    <property type="term" value="F:copper ion binding"/>
    <property type="evidence" value="ECO:0007669"/>
    <property type="project" value="InterPro"/>
</dbReference>
<dbReference type="RefSeq" id="WP_109823558.1">
    <property type="nucleotide sequence ID" value="NZ_QGKL01000031.1"/>
</dbReference>
<comment type="cofactor">
    <cofactor evidence="3">
        <name>Cu cation</name>
        <dbReference type="ChEBI" id="CHEBI:23378"/>
    </cofactor>
    <text evidence="3">Contains 1 topaquinone per subunit.</text>
</comment>
<keyword evidence="1 3" id="KW-0801">TPQ</keyword>
<evidence type="ECO:0000313" key="6">
    <source>
        <dbReference type="EMBL" id="PWQ95979.1"/>
    </source>
</evidence>
<evidence type="ECO:0000256" key="3">
    <source>
        <dbReference type="RuleBase" id="RU000672"/>
    </source>
</evidence>
<organism evidence="6 7">
    <name type="scientific">Leucothrix arctica</name>
    <dbReference type="NCBI Taxonomy" id="1481894"/>
    <lineage>
        <taxon>Bacteria</taxon>
        <taxon>Pseudomonadati</taxon>
        <taxon>Pseudomonadota</taxon>
        <taxon>Gammaproteobacteria</taxon>
        <taxon>Thiotrichales</taxon>
        <taxon>Thiotrichaceae</taxon>
        <taxon>Leucothrix</taxon>
    </lineage>
</organism>